<evidence type="ECO:0000256" key="2">
    <source>
        <dbReference type="SAM" id="SignalP"/>
    </source>
</evidence>
<feature type="chain" id="PRO_5047320568" evidence="2">
    <location>
        <begin position="28"/>
        <end position="339"/>
    </location>
</feature>
<feature type="signal peptide" evidence="2">
    <location>
        <begin position="1"/>
        <end position="27"/>
    </location>
</feature>
<evidence type="ECO:0000313" key="4">
    <source>
        <dbReference type="Proteomes" id="UP000277293"/>
    </source>
</evidence>
<keyword evidence="1" id="KW-0472">Membrane</keyword>
<reference evidence="4" key="1">
    <citation type="submission" date="2018-09" db="EMBL/GenBank/DDBJ databases">
        <title>Complete genome sequence of Streptococcus sp. KCOM 2890 (=JS71).</title>
        <authorList>
            <person name="Kook J.-K."/>
            <person name="Park S.-N."/>
            <person name="Lim Y.K."/>
        </authorList>
    </citation>
    <scope>NUCLEOTIDE SEQUENCE [LARGE SCALE GENOMIC DNA]</scope>
    <source>
        <strain evidence="4">JS71</strain>
    </source>
</reference>
<evidence type="ECO:0000313" key="3">
    <source>
        <dbReference type="EMBL" id="AYF94518.1"/>
    </source>
</evidence>
<keyword evidence="1" id="KW-1133">Transmembrane helix</keyword>
<keyword evidence="1" id="KW-0812">Transmembrane</keyword>
<dbReference type="InterPro" id="IPR009343">
    <property type="entry name" value="DUF1002"/>
</dbReference>
<protein>
    <submittedName>
        <fullName evidence="3">DUF1002 domain-containing protein</fullName>
    </submittedName>
</protein>
<organism evidence="3 4">
    <name type="scientific">Streptococcus koreensis</name>
    <dbReference type="NCBI Taxonomy" id="2382163"/>
    <lineage>
        <taxon>Bacteria</taxon>
        <taxon>Bacillati</taxon>
        <taxon>Bacillota</taxon>
        <taxon>Bacilli</taxon>
        <taxon>Lactobacillales</taxon>
        <taxon>Streptococcaceae</taxon>
        <taxon>Streptococcus</taxon>
    </lineage>
</organism>
<dbReference type="RefSeq" id="WP_120701938.1">
    <property type="nucleotide sequence ID" value="NZ_CP032620.1"/>
</dbReference>
<accession>A0ABM6ZAT2</accession>
<sequence length="339" mass="37855">MKPVRKFIGIFIASWFALLASSSTAFANSSIQKVIDQKYKQPDYVIGSSLNEFEVEQTLSLLMYNEEQEKEWKTMNPSAYTSFRIDENGDHSSSVKLQKQAKKAPVSVHIVTPQNITEVTADMHRNALTTLGLEHADITIASPTEASGLSAIAAVSYSLEQNGSTISDENKILAQEELSLLAAIYKENARKNNFHEDKLNVAVIDLKIAALKGSNQDKKLEKKDFQKLVTRILETYQLNGAITDKQTKQLVDFTSKLANSKLNSDKNLVKSFKALKQDIIEKAGDSFNTIDTKHDTESLLKESNNLPLYPMIGLGLLILLGIGLMSYHVHRHQTKRNKL</sequence>
<name>A0ABM6ZAT2_9STRE</name>
<proteinExistence type="predicted"/>
<dbReference type="EMBL" id="CP032620">
    <property type="protein sequence ID" value="AYF94518.1"/>
    <property type="molecule type" value="Genomic_DNA"/>
</dbReference>
<dbReference type="Proteomes" id="UP000277293">
    <property type="component" value="Chromosome"/>
</dbReference>
<evidence type="ECO:0000256" key="1">
    <source>
        <dbReference type="SAM" id="Phobius"/>
    </source>
</evidence>
<dbReference type="Pfam" id="PF06207">
    <property type="entry name" value="DUF1002"/>
    <property type="match status" value="1"/>
</dbReference>
<keyword evidence="2" id="KW-0732">Signal</keyword>
<keyword evidence="4" id="KW-1185">Reference proteome</keyword>
<feature type="transmembrane region" description="Helical" evidence="1">
    <location>
        <begin position="308"/>
        <end position="329"/>
    </location>
</feature>
<gene>
    <name evidence="3" type="ORF">D7D50_07910</name>
</gene>